<dbReference type="Proteomes" id="UP000499080">
    <property type="component" value="Unassembled WGS sequence"/>
</dbReference>
<name>A0A4Y2DUU5_ARAVE</name>
<dbReference type="PANTHER" id="PTHR47326:SF1">
    <property type="entry name" value="HTH PSQ-TYPE DOMAIN-CONTAINING PROTEIN"/>
    <property type="match status" value="1"/>
</dbReference>
<gene>
    <name evidence="1" type="ORF">AVEN_186136_1</name>
</gene>
<dbReference type="PANTHER" id="PTHR47326">
    <property type="entry name" value="TRANSPOSABLE ELEMENT TC3 TRANSPOSASE-LIKE PROTEIN"/>
    <property type="match status" value="1"/>
</dbReference>
<protein>
    <submittedName>
        <fullName evidence="1">Uncharacterized protein</fullName>
    </submittedName>
</protein>
<organism evidence="1 2">
    <name type="scientific">Araneus ventricosus</name>
    <name type="common">Orbweaver spider</name>
    <name type="synonym">Epeira ventricosa</name>
    <dbReference type="NCBI Taxonomy" id="182803"/>
    <lineage>
        <taxon>Eukaryota</taxon>
        <taxon>Metazoa</taxon>
        <taxon>Ecdysozoa</taxon>
        <taxon>Arthropoda</taxon>
        <taxon>Chelicerata</taxon>
        <taxon>Arachnida</taxon>
        <taxon>Araneae</taxon>
        <taxon>Araneomorphae</taxon>
        <taxon>Entelegynae</taxon>
        <taxon>Araneoidea</taxon>
        <taxon>Araneidae</taxon>
        <taxon>Araneus</taxon>
    </lineage>
</organism>
<keyword evidence="2" id="KW-1185">Reference proteome</keyword>
<dbReference type="EMBL" id="BGPR01000432">
    <property type="protein sequence ID" value="GBM19859.1"/>
    <property type="molecule type" value="Genomic_DNA"/>
</dbReference>
<dbReference type="AlphaFoldDB" id="A0A4Y2DUU5"/>
<reference evidence="1 2" key="1">
    <citation type="journal article" date="2019" name="Sci. Rep.">
        <title>Orb-weaving spider Araneus ventricosus genome elucidates the spidroin gene catalogue.</title>
        <authorList>
            <person name="Kono N."/>
            <person name="Nakamura H."/>
            <person name="Ohtoshi R."/>
            <person name="Moran D.A.P."/>
            <person name="Shinohara A."/>
            <person name="Yoshida Y."/>
            <person name="Fujiwara M."/>
            <person name="Mori M."/>
            <person name="Tomita M."/>
            <person name="Arakawa K."/>
        </authorList>
    </citation>
    <scope>NUCLEOTIDE SEQUENCE [LARGE SCALE GENOMIC DNA]</scope>
</reference>
<accession>A0A4Y2DUU5</accession>
<dbReference type="GO" id="GO:0003676">
    <property type="term" value="F:nucleic acid binding"/>
    <property type="evidence" value="ECO:0007669"/>
    <property type="project" value="InterPro"/>
</dbReference>
<dbReference type="Gene3D" id="3.30.420.10">
    <property type="entry name" value="Ribonuclease H-like superfamily/Ribonuclease H"/>
    <property type="match status" value="1"/>
</dbReference>
<evidence type="ECO:0000313" key="1">
    <source>
        <dbReference type="EMBL" id="GBM19859.1"/>
    </source>
</evidence>
<proteinExistence type="predicted"/>
<dbReference type="OrthoDB" id="6469553at2759"/>
<comment type="caution">
    <text evidence="1">The sequence shown here is derived from an EMBL/GenBank/DDBJ whole genome shotgun (WGS) entry which is preliminary data.</text>
</comment>
<evidence type="ECO:0000313" key="2">
    <source>
        <dbReference type="Proteomes" id="UP000499080"/>
    </source>
</evidence>
<sequence length="150" mass="17200">MNYFSAHHAVVARKSATGKIVLPEPAEFRCSCKRIPSYEADLKKSNVSMCPTQDNARVISRALPWPPRSPDITPCDFWLWGFLKDTIYRKRAASLPDLKDSIPRHVLDIPEYSLRSAVENMVLRLELITFIKNIKCLMCITEPSIDVFLY</sequence>
<dbReference type="InterPro" id="IPR036397">
    <property type="entry name" value="RNaseH_sf"/>
</dbReference>